<accession>A0A0A8YYW9</accession>
<evidence type="ECO:0000313" key="1">
    <source>
        <dbReference type="EMBL" id="JAD32359.1"/>
    </source>
</evidence>
<reference evidence="1" key="1">
    <citation type="submission" date="2014-09" db="EMBL/GenBank/DDBJ databases">
        <authorList>
            <person name="Magalhaes I.L.F."/>
            <person name="Oliveira U."/>
            <person name="Santos F.R."/>
            <person name="Vidigal T.H.D.A."/>
            <person name="Brescovit A.D."/>
            <person name="Santos A.J."/>
        </authorList>
    </citation>
    <scope>NUCLEOTIDE SEQUENCE</scope>
    <source>
        <tissue evidence="1">Shoot tissue taken approximately 20 cm above the soil surface</tissue>
    </source>
</reference>
<sequence length="23" mass="2797">MVSMLYSKQIYHIREEIFLPLSV</sequence>
<protein>
    <submittedName>
        <fullName evidence="1">Uncharacterized protein</fullName>
    </submittedName>
</protein>
<reference evidence="1" key="2">
    <citation type="journal article" date="2015" name="Data Brief">
        <title>Shoot transcriptome of the giant reed, Arundo donax.</title>
        <authorList>
            <person name="Barrero R.A."/>
            <person name="Guerrero F.D."/>
            <person name="Moolhuijzen P."/>
            <person name="Goolsby J.A."/>
            <person name="Tidwell J."/>
            <person name="Bellgard S.E."/>
            <person name="Bellgard M.I."/>
        </authorList>
    </citation>
    <scope>NUCLEOTIDE SEQUENCE</scope>
    <source>
        <tissue evidence="1">Shoot tissue taken approximately 20 cm above the soil surface</tissue>
    </source>
</reference>
<dbReference type="AlphaFoldDB" id="A0A0A8YYW9"/>
<dbReference type="EMBL" id="GBRH01265536">
    <property type="protein sequence ID" value="JAD32359.1"/>
    <property type="molecule type" value="Transcribed_RNA"/>
</dbReference>
<organism evidence="1">
    <name type="scientific">Arundo donax</name>
    <name type="common">Giant reed</name>
    <name type="synonym">Donax arundinaceus</name>
    <dbReference type="NCBI Taxonomy" id="35708"/>
    <lineage>
        <taxon>Eukaryota</taxon>
        <taxon>Viridiplantae</taxon>
        <taxon>Streptophyta</taxon>
        <taxon>Embryophyta</taxon>
        <taxon>Tracheophyta</taxon>
        <taxon>Spermatophyta</taxon>
        <taxon>Magnoliopsida</taxon>
        <taxon>Liliopsida</taxon>
        <taxon>Poales</taxon>
        <taxon>Poaceae</taxon>
        <taxon>PACMAD clade</taxon>
        <taxon>Arundinoideae</taxon>
        <taxon>Arundineae</taxon>
        <taxon>Arundo</taxon>
    </lineage>
</organism>
<name>A0A0A8YYW9_ARUDO</name>
<proteinExistence type="predicted"/>